<accession>A0A553RIA7</accession>
<evidence type="ECO:0000313" key="2">
    <source>
        <dbReference type="EMBL" id="TRZ01905.1"/>
    </source>
</evidence>
<evidence type="ECO:0000313" key="3">
    <source>
        <dbReference type="Proteomes" id="UP000316079"/>
    </source>
</evidence>
<dbReference type="Gene3D" id="2.60.40.4100">
    <property type="entry name" value="Zona pellucida, ZP-C domain"/>
    <property type="match status" value="1"/>
</dbReference>
<dbReference type="InterPro" id="IPR042235">
    <property type="entry name" value="ZP-C_dom"/>
</dbReference>
<dbReference type="AlphaFoldDB" id="A0A553RIA7"/>
<dbReference type="GO" id="GO:0007339">
    <property type="term" value="P:binding of sperm to zona pellucida"/>
    <property type="evidence" value="ECO:0007669"/>
    <property type="project" value="TreeGrafter"/>
</dbReference>
<dbReference type="PANTHER" id="PTHR11576">
    <property type="entry name" value="ZONA PELLUCIDA SPERM-BINDING PROTEIN 3"/>
    <property type="match status" value="1"/>
</dbReference>
<evidence type="ECO:0008006" key="4">
    <source>
        <dbReference type="Google" id="ProtNLM"/>
    </source>
</evidence>
<dbReference type="STRING" id="623744.A0A553RIA7"/>
<dbReference type="GO" id="GO:0035803">
    <property type="term" value="P:egg coat formation"/>
    <property type="evidence" value="ECO:0007669"/>
    <property type="project" value="TreeGrafter"/>
</dbReference>
<dbReference type="GO" id="GO:2000344">
    <property type="term" value="P:positive regulation of acrosome reaction"/>
    <property type="evidence" value="ECO:0007669"/>
    <property type="project" value="TreeGrafter"/>
</dbReference>
<sequence length="412" mass="45571">MCCPAMLLLQTKVPTQKSLLCVASKDSLVEFVLLQSDRVNLIVHTTGLMSSEVFLYCKVQLSDSGLTSVTKFCNYDKHMAKWVEPDAESSICQCCSEVCRSSRKSTEPHESLDLTAEVSIGPLYIKDEPSRPKATSGLVSDDTFESGILPEKMSLTGGSSNENLGRVSTWPVQPVFGGGVMVISKAQGRDLSMWLPSIFGLKPNPMLQLAGPLEHPAVHLELQVEEPLRKLDPDEDAFEKDEVVGVDYLKEGTVDFALLDDMDMWYHDEPFTSEPSPQEQPHLTFESVFNVPLNDQPAASPTPEDASKTKDEVVDGDGEISFRHAEMMFKNSKGTELSEPVLFSKLSVNQAADGSSSLNYEEEKRPGTGTLRNKTAQEEPREKQKEEGVKPISKIKELLSSLLNLLRGLWTR</sequence>
<protein>
    <recommendedName>
        <fullName evidence="4">ZP domain-containing protein</fullName>
    </recommendedName>
</protein>
<dbReference type="PANTHER" id="PTHR11576:SF18">
    <property type="entry name" value="ZONA PELLUCIDA PROTEIN C"/>
    <property type="match status" value="1"/>
</dbReference>
<dbReference type="EMBL" id="SRMA01024035">
    <property type="protein sequence ID" value="TRZ01905.1"/>
    <property type="molecule type" value="Genomic_DNA"/>
</dbReference>
<proteinExistence type="predicted"/>
<feature type="region of interest" description="Disordered" evidence="1">
    <location>
        <begin position="293"/>
        <end position="314"/>
    </location>
</feature>
<dbReference type="OrthoDB" id="8941595at2759"/>
<gene>
    <name evidence="2" type="ORF">DNTS_014864</name>
</gene>
<organism evidence="2 3">
    <name type="scientific">Danionella cerebrum</name>
    <dbReference type="NCBI Taxonomy" id="2873325"/>
    <lineage>
        <taxon>Eukaryota</taxon>
        <taxon>Metazoa</taxon>
        <taxon>Chordata</taxon>
        <taxon>Craniata</taxon>
        <taxon>Vertebrata</taxon>
        <taxon>Euteleostomi</taxon>
        <taxon>Actinopterygii</taxon>
        <taxon>Neopterygii</taxon>
        <taxon>Teleostei</taxon>
        <taxon>Ostariophysi</taxon>
        <taxon>Cypriniformes</taxon>
        <taxon>Danionidae</taxon>
        <taxon>Danioninae</taxon>
        <taxon>Danionella</taxon>
    </lineage>
</organism>
<name>A0A553RIA7_9TELE</name>
<evidence type="ECO:0000256" key="1">
    <source>
        <dbReference type="SAM" id="MobiDB-lite"/>
    </source>
</evidence>
<dbReference type="Proteomes" id="UP000316079">
    <property type="component" value="Unassembled WGS sequence"/>
</dbReference>
<comment type="caution">
    <text evidence="2">The sequence shown here is derived from an EMBL/GenBank/DDBJ whole genome shotgun (WGS) entry which is preliminary data.</text>
</comment>
<keyword evidence="3" id="KW-1185">Reference proteome</keyword>
<dbReference type="GO" id="GO:0032190">
    <property type="term" value="F:acrosin binding"/>
    <property type="evidence" value="ECO:0007669"/>
    <property type="project" value="TreeGrafter"/>
</dbReference>
<feature type="compositionally biased region" description="Basic and acidic residues" evidence="1">
    <location>
        <begin position="375"/>
        <end position="390"/>
    </location>
</feature>
<feature type="region of interest" description="Disordered" evidence="1">
    <location>
        <begin position="353"/>
        <end position="390"/>
    </location>
</feature>
<dbReference type="GO" id="GO:0031012">
    <property type="term" value="C:extracellular matrix"/>
    <property type="evidence" value="ECO:0007669"/>
    <property type="project" value="TreeGrafter"/>
</dbReference>
<reference evidence="2 3" key="1">
    <citation type="journal article" date="2019" name="Sci. Data">
        <title>Hybrid genome assembly and annotation of Danionella translucida.</title>
        <authorList>
            <person name="Kadobianskyi M."/>
            <person name="Schulze L."/>
            <person name="Schuelke M."/>
            <person name="Judkewitz B."/>
        </authorList>
    </citation>
    <scope>NUCLEOTIDE SEQUENCE [LARGE SCALE GENOMIC DNA]</scope>
    <source>
        <strain evidence="2 3">Bolton</strain>
    </source>
</reference>